<protein>
    <recommendedName>
        <fullName evidence="3">PD-(D/E)XK nuclease superfamily protein</fullName>
    </recommendedName>
</protein>
<name>A0A4P6M2N5_9FIRM</name>
<organism evidence="1 2">
    <name type="scientific">Blautia producta</name>
    <dbReference type="NCBI Taxonomy" id="33035"/>
    <lineage>
        <taxon>Bacteria</taxon>
        <taxon>Bacillati</taxon>
        <taxon>Bacillota</taxon>
        <taxon>Clostridia</taxon>
        <taxon>Lachnospirales</taxon>
        <taxon>Lachnospiraceae</taxon>
        <taxon>Blautia</taxon>
    </lineage>
</organism>
<reference evidence="1 2" key="1">
    <citation type="submission" date="2019-01" db="EMBL/GenBank/DDBJ databases">
        <title>PMF-metabolizing Aryl O-demethylase.</title>
        <authorList>
            <person name="Kim M."/>
        </authorList>
    </citation>
    <scope>NUCLEOTIDE SEQUENCE [LARGE SCALE GENOMIC DNA]</scope>
    <source>
        <strain evidence="1 2">PMF1</strain>
    </source>
</reference>
<dbReference type="EMBL" id="CP035945">
    <property type="protein sequence ID" value="QBE97703.1"/>
    <property type="molecule type" value="Genomic_DNA"/>
</dbReference>
<dbReference type="Proteomes" id="UP000289794">
    <property type="component" value="Chromosome"/>
</dbReference>
<evidence type="ECO:0000313" key="2">
    <source>
        <dbReference type="Proteomes" id="UP000289794"/>
    </source>
</evidence>
<dbReference type="AlphaFoldDB" id="A0A4P6M2N5"/>
<gene>
    <name evidence="1" type="ORF">PMF13cell1_03266</name>
</gene>
<sequence length="90" mass="10617">MEPETRGSRRMDVVVFYGTREYIVELKIWHGEQAAEEAYEQFAGYLDSRGQKDGYLLSFCSNRKSPRKGRIFQFRGHVIHEVIVAYRDKI</sequence>
<accession>A0A4P6M2N5</accession>
<evidence type="ECO:0000313" key="1">
    <source>
        <dbReference type="EMBL" id="QBE97703.1"/>
    </source>
</evidence>
<dbReference type="KEGG" id="bpro:PMF13cell1_03266"/>
<evidence type="ECO:0008006" key="3">
    <source>
        <dbReference type="Google" id="ProtNLM"/>
    </source>
</evidence>
<proteinExistence type="predicted"/>